<dbReference type="Proteomes" id="UP001190700">
    <property type="component" value="Unassembled WGS sequence"/>
</dbReference>
<dbReference type="InterPro" id="IPR013766">
    <property type="entry name" value="Thioredoxin_domain"/>
</dbReference>
<organism evidence="3 4">
    <name type="scientific">Cymbomonas tetramitiformis</name>
    <dbReference type="NCBI Taxonomy" id="36881"/>
    <lineage>
        <taxon>Eukaryota</taxon>
        <taxon>Viridiplantae</taxon>
        <taxon>Chlorophyta</taxon>
        <taxon>Pyramimonadophyceae</taxon>
        <taxon>Pyramimonadales</taxon>
        <taxon>Pyramimonadaceae</taxon>
        <taxon>Cymbomonas</taxon>
    </lineage>
</organism>
<sequence>MRRSICATQVLPMMLGSVLQRQAHFTYRQRKRASMCKRHITTAQDVDRTRHVINFGKGDSRKLTLAKIEKEYYTACKGDSLHDLARTFGIQVEELYSANETQLKRDLVDTAKTPIPAGMRLIVPTAQAVHKPGKVPSPWLHANTDSTSKRDSRTASQAKPSSSAPSPVLPVTSPQTPSVAASHQAELDSLRSVATAPSSTPSAPVAEIPSMQTASPLQATLHTAPYCVPGSFTLPQSKDGAPMELQLNVLKKLHESPGGVGKQIRKDMLLAVQAPWCRFCTEMHPEYCSLSRQLQSDPTIIVAQMRGDVDRAFVAELGVRTFPTILAFPRSGGQPFIYGSEVRTASALLKFANAAFRDAPGAVQIQSGFNPMAPVRDFEEVDKLHVAQPIVGTIAPAKLPVGSTLRSGHTIELGMGAMLTAIFLWKMYHDSRQTDAGPSTRTEQLLLNIESEIRACASLTWSMVFTWFRLRLVMLLTFIAKLLRRNQ</sequence>
<dbReference type="CDD" id="cd02961">
    <property type="entry name" value="PDI_a_family"/>
    <property type="match status" value="1"/>
</dbReference>
<proteinExistence type="predicted"/>
<dbReference type="SUPFAM" id="SSF52833">
    <property type="entry name" value="Thioredoxin-like"/>
    <property type="match status" value="1"/>
</dbReference>
<dbReference type="Gene3D" id="3.10.350.10">
    <property type="entry name" value="LysM domain"/>
    <property type="match status" value="1"/>
</dbReference>
<evidence type="ECO:0000313" key="4">
    <source>
        <dbReference type="Proteomes" id="UP001190700"/>
    </source>
</evidence>
<dbReference type="EMBL" id="LGRX02006832">
    <property type="protein sequence ID" value="KAK3276011.1"/>
    <property type="molecule type" value="Genomic_DNA"/>
</dbReference>
<dbReference type="InterPro" id="IPR036249">
    <property type="entry name" value="Thioredoxin-like_sf"/>
</dbReference>
<name>A0AAE0GDB1_9CHLO</name>
<evidence type="ECO:0000313" key="3">
    <source>
        <dbReference type="EMBL" id="KAK3276011.1"/>
    </source>
</evidence>
<dbReference type="Pfam" id="PF01476">
    <property type="entry name" value="LysM"/>
    <property type="match status" value="1"/>
</dbReference>
<dbReference type="CDD" id="cd00118">
    <property type="entry name" value="LysM"/>
    <property type="match status" value="1"/>
</dbReference>
<reference evidence="3 4" key="1">
    <citation type="journal article" date="2015" name="Genome Biol. Evol.">
        <title>Comparative Genomics of a Bacterivorous Green Alga Reveals Evolutionary Causalities and Consequences of Phago-Mixotrophic Mode of Nutrition.</title>
        <authorList>
            <person name="Burns J.A."/>
            <person name="Paasch A."/>
            <person name="Narechania A."/>
            <person name="Kim E."/>
        </authorList>
    </citation>
    <scope>NUCLEOTIDE SEQUENCE [LARGE SCALE GENOMIC DNA]</scope>
    <source>
        <strain evidence="3 4">PLY_AMNH</strain>
    </source>
</reference>
<dbReference type="PROSITE" id="PS51782">
    <property type="entry name" value="LYSM"/>
    <property type="match status" value="1"/>
</dbReference>
<gene>
    <name evidence="3" type="ORF">CYMTET_15895</name>
</gene>
<dbReference type="Pfam" id="PF00085">
    <property type="entry name" value="Thioredoxin"/>
    <property type="match status" value="1"/>
</dbReference>
<dbReference type="Gene3D" id="3.40.30.10">
    <property type="entry name" value="Glutaredoxin"/>
    <property type="match status" value="1"/>
</dbReference>
<evidence type="ECO:0000256" key="1">
    <source>
        <dbReference type="SAM" id="MobiDB-lite"/>
    </source>
</evidence>
<feature type="region of interest" description="Disordered" evidence="1">
    <location>
        <begin position="130"/>
        <end position="186"/>
    </location>
</feature>
<dbReference type="AlphaFoldDB" id="A0AAE0GDB1"/>
<feature type="compositionally biased region" description="Low complexity" evidence="1">
    <location>
        <begin position="160"/>
        <end position="174"/>
    </location>
</feature>
<keyword evidence="4" id="KW-1185">Reference proteome</keyword>
<comment type="caution">
    <text evidence="3">The sequence shown here is derived from an EMBL/GenBank/DDBJ whole genome shotgun (WGS) entry which is preliminary data.</text>
</comment>
<feature type="domain" description="LysM" evidence="2">
    <location>
        <begin position="71"/>
        <end position="123"/>
    </location>
</feature>
<evidence type="ECO:0000259" key="2">
    <source>
        <dbReference type="PROSITE" id="PS51782"/>
    </source>
</evidence>
<protein>
    <submittedName>
        <fullName evidence="3">Aspartic proteinase, variant 2</fullName>
    </submittedName>
</protein>
<accession>A0AAE0GDB1</accession>
<dbReference type="InterPro" id="IPR036779">
    <property type="entry name" value="LysM_dom_sf"/>
</dbReference>
<dbReference type="InterPro" id="IPR018392">
    <property type="entry name" value="LysM"/>
</dbReference>